<name>A0A830HY54_9CHLO</name>
<organism evidence="2 3">
    <name type="scientific">Pycnococcus provasolii</name>
    <dbReference type="NCBI Taxonomy" id="41880"/>
    <lineage>
        <taxon>Eukaryota</taxon>
        <taxon>Viridiplantae</taxon>
        <taxon>Chlorophyta</taxon>
        <taxon>Pseudoscourfieldiophyceae</taxon>
        <taxon>Pseudoscourfieldiales</taxon>
        <taxon>Pycnococcaceae</taxon>
        <taxon>Pycnococcus</taxon>
    </lineage>
</organism>
<reference evidence="2" key="1">
    <citation type="submission" date="2020-10" db="EMBL/GenBank/DDBJ databases">
        <title>Unveiling of a novel bifunctional photoreceptor, Dualchrome1, isolated from a cosmopolitan green alga.</title>
        <authorList>
            <person name="Suzuki S."/>
            <person name="Kawachi M."/>
        </authorList>
    </citation>
    <scope>NUCLEOTIDE SEQUENCE</scope>
    <source>
        <strain evidence="2">NIES 2893</strain>
    </source>
</reference>
<accession>A0A830HY54</accession>
<proteinExistence type="predicted"/>
<feature type="region of interest" description="Disordered" evidence="1">
    <location>
        <begin position="288"/>
        <end position="346"/>
    </location>
</feature>
<evidence type="ECO:0000313" key="3">
    <source>
        <dbReference type="Proteomes" id="UP000660262"/>
    </source>
</evidence>
<keyword evidence="3" id="KW-1185">Reference proteome</keyword>
<dbReference type="Proteomes" id="UP000660262">
    <property type="component" value="Unassembled WGS sequence"/>
</dbReference>
<protein>
    <recommendedName>
        <fullName evidence="4">Phosducin thioredoxin-like domain-containing protein</fullName>
    </recommendedName>
</protein>
<evidence type="ECO:0008006" key="4">
    <source>
        <dbReference type="Google" id="ProtNLM"/>
    </source>
</evidence>
<feature type="compositionally biased region" description="Acidic residues" evidence="1">
    <location>
        <begin position="337"/>
        <end position="346"/>
    </location>
</feature>
<evidence type="ECO:0000256" key="1">
    <source>
        <dbReference type="SAM" id="MobiDB-lite"/>
    </source>
</evidence>
<feature type="compositionally biased region" description="Acidic residues" evidence="1">
    <location>
        <begin position="292"/>
        <end position="304"/>
    </location>
</feature>
<dbReference type="AlphaFoldDB" id="A0A830HY54"/>
<dbReference type="OrthoDB" id="10257948at2759"/>
<gene>
    <name evidence="2" type="ORF">PPROV_001075100</name>
</gene>
<evidence type="ECO:0000313" key="2">
    <source>
        <dbReference type="EMBL" id="GHP12024.1"/>
    </source>
</evidence>
<sequence length="346" mass="36980">MADACCGAGLDEDDFESDPTLAECCRRDLRDQRDAARLRSLLDGEDVSKAYVRTRNDVLGLTANQYSADVEESSDFSTDDDGDGDDDAAEMAKMRDRRLSEMKAAAKAAAEQSPAATTSAAMSWVPDGCVTYAKRAQDVVAVIKRSMLAQVSPALGAVLHVATTGVAACDVVDEALDVAAGRFPNVAFVRTLSDVQPGVRDVAARCVAGVAPPSAVAVPPPCLIVLRFEGRRRRRHAIVSAALPYMVDAPWTRRRRNEGSSGSEGDECAIDADDVAWLLRKCGVDPTAIPQYDDDDDDGDDEDGAALPPCPDCGRTYPHTHVRAVRKGGGIQGLQSDDYDDDYDGH</sequence>
<comment type="caution">
    <text evidence="2">The sequence shown here is derived from an EMBL/GenBank/DDBJ whole genome shotgun (WGS) entry which is preliminary data.</text>
</comment>
<dbReference type="EMBL" id="BNJQ01000038">
    <property type="protein sequence ID" value="GHP12024.1"/>
    <property type="molecule type" value="Genomic_DNA"/>
</dbReference>